<dbReference type="Pfam" id="PF03476">
    <property type="entry name" value="MOSC_N"/>
    <property type="match status" value="1"/>
</dbReference>
<dbReference type="GO" id="GO:0030170">
    <property type="term" value="F:pyridoxal phosphate binding"/>
    <property type="evidence" value="ECO:0007669"/>
    <property type="project" value="InterPro"/>
</dbReference>
<comment type="function">
    <text evidence="3 14">Interconversion of serine and glycine.</text>
</comment>
<feature type="short sequence motif" description="GXGXXG" evidence="13">
    <location>
        <begin position="942"/>
        <end position="947"/>
    </location>
</feature>
<dbReference type="GO" id="GO:0019264">
    <property type="term" value="P:glycine biosynthetic process from serine"/>
    <property type="evidence" value="ECO:0007669"/>
    <property type="project" value="InterPro"/>
</dbReference>
<dbReference type="GO" id="GO:0030151">
    <property type="term" value="F:molybdenum ion binding"/>
    <property type="evidence" value="ECO:0007669"/>
    <property type="project" value="InterPro"/>
</dbReference>
<feature type="domain" description="PNPLA" evidence="17">
    <location>
        <begin position="938"/>
        <end position="1204"/>
    </location>
</feature>
<dbReference type="Gene3D" id="3.90.1150.10">
    <property type="entry name" value="Aspartate Aminotransferase, domain 1"/>
    <property type="match status" value="1"/>
</dbReference>
<protein>
    <recommendedName>
        <fullName evidence="14">Serine hydroxymethyltransferase</fullName>
        <ecNumber evidence="14">2.1.2.1</ecNumber>
    </recommendedName>
</protein>
<sequence length="1512" mass="166775">MLSRCGPQALRFVPRTGSSSRAITISTQLRPAASLCASSSVFQNRNVSSSSRDGQQHLLSAHLEEEDPTIYNILQKEKKRQKHFINLIPSENFTSQAVLDALGSVMQNKYSEGYPGARYYGGNEYIDQSEKLCQQRALETFRLNPEEWGVNVQPLSGSPANLYAISALLNTHDRLMGLDLPHGGHLSHGYQTPTKKISFISKYFETLPYRLDESTGLIDYDALEKQAMLYRPKLIIAGTSAYSRLIDYPRMRQIADAAGAYLLSDMAHISGLVAAGVLPSPFSHSDVVTTTTHKSLRGPRGAMIFYRKGVRRTDKKGNPEMYDLENPINASVFPGHQGGPHNHTITALAVALKQAQSTEFKTYQETVLANAVALADRLGSPLSNGGLGYNIVSGGTDNHLVLVDLKNRGVDGARVERVLELCGVASNKNTVPGDKSALKPGGLRLGTPAMTTRGFQPEDFRRVADIVDRAVVITQKLDKAAKESAAVKGAKNPNTVKAFLEYVGEGEEISEIVLLRQELYIYPIKSLREVAVSEAVLTSIGFKYDRRFMLLKVKQGDDGSETLQNMHVPHFPEMSLFLTNIVFPTEDNNGKIIVTYRPPRVEDNHDPRIKTLEVPLEPDVRGLEKSTVTIHQSPTTGYHMGSKYSNWFSQCFGYKVVLVYLGPHWRRVLGSFPPGKSQAHCEKVTPLIPTRSVAVLALLSLLLNVIGEPIGQRDIGSLILLSLLTTAAATLLALGVNRYGSGGGKRKDERITFADTAPYLVISEKSVDDVTARLAGDEEMDLTKSRPNIVISGAETAFEEDFWAELTVKDHVRLLLTANCIRCQSLNVDYKTGKMGTGESGTIFKKLMKDRRVDKGARFSPVFGRYSFLDQSSENASIRVGDEVVVSRRVEERTTYVWRPYFLAPCQGDSAHQGIGKMDTAAILRRKDTTKGPPLRILSLDGGGVRGYSMLIILQELMYRVYVECEGKAPRRDEIPKPCDHFDLIVGTGTGGLIALMLGRLRLDLETCKEVYVRMTRRVFETDKTFAGIPYRSTLFKASRLEDAIRECVREHTVFEAEGNDISPGARTSFANAPFSPNSIPQRSGSRASFSTIGSHSSNPSQRNSTFINGLRWGNPDALLYDNREYRTKTAVTALYKGTTRNGSAVFLRSYDSRREPPPEFNCTVWQAGRATSATGLAFKPIQIGQHVFIDEGAGTYNPAPQVLDEATVNEWPGREVGVFISIGTGKRPPGTNNRQHEWWEDFFGDALGTFAEARRRLIAKIEGCEDIHKDMLREHLAKRNVIKDNYYRLNVEVGVGEFGMNEWNRLADISTNTRRYLTRPEVKKQILDAGSKFARIERMHRRAAAHAAAGNDLSTFPDDSSITQSPRLSVIPPPMPDAVELPAELPGDFTLLSPTGPPPPANDDVLPVHPTPQDTTAGRGSTSDLGSFSPSDSSRPGSRQHATDHAYDGLPPPVPPKTPIPYPSELGGIPMPTPLVTTTGHASNGKIRPPYPVDEHPPVVNKQRKPSYHVR</sequence>
<dbReference type="UniPathway" id="UPA00193"/>
<dbReference type="CDD" id="cd00378">
    <property type="entry name" value="SHMT"/>
    <property type="match status" value="1"/>
</dbReference>
<dbReference type="FunFam" id="3.40.640.10:FF:000097">
    <property type="entry name" value="Serine hydroxymethyltransferase"/>
    <property type="match status" value="1"/>
</dbReference>
<dbReference type="InterPro" id="IPR001085">
    <property type="entry name" value="Ser_HO-MeTrfase"/>
</dbReference>
<evidence type="ECO:0000256" key="2">
    <source>
        <dbReference type="ARBA" id="ARBA00001933"/>
    </source>
</evidence>
<dbReference type="Gene3D" id="3.40.1090.10">
    <property type="entry name" value="Cytosolic phospholipase A2 catalytic domain"/>
    <property type="match status" value="1"/>
</dbReference>
<dbReference type="InterPro" id="IPR015421">
    <property type="entry name" value="PyrdxlP-dep_Trfase_major"/>
</dbReference>
<comment type="caution">
    <text evidence="13">Lacks conserved residue(s) required for the propagation of feature annotation.</text>
</comment>
<dbReference type="InterPro" id="IPR011037">
    <property type="entry name" value="Pyrv_Knase-like_insert_dom_sf"/>
</dbReference>
<dbReference type="InterPro" id="IPR049943">
    <property type="entry name" value="Ser_HO-MeTrfase-like"/>
</dbReference>
<dbReference type="InterPro" id="IPR002641">
    <property type="entry name" value="PNPLA_dom"/>
</dbReference>
<evidence type="ECO:0000256" key="14">
    <source>
        <dbReference type="RuleBase" id="RU000585"/>
    </source>
</evidence>
<evidence type="ECO:0000256" key="6">
    <source>
        <dbReference type="ARBA" id="ARBA00006376"/>
    </source>
</evidence>
<evidence type="ECO:0000256" key="13">
    <source>
        <dbReference type="PROSITE-ProRule" id="PRU01161"/>
    </source>
</evidence>
<dbReference type="InterPro" id="IPR015424">
    <property type="entry name" value="PyrdxlP-dep_Trfase"/>
</dbReference>
<dbReference type="Pfam" id="PF00464">
    <property type="entry name" value="SHMT"/>
    <property type="match status" value="1"/>
</dbReference>
<dbReference type="PROSITE" id="PS51635">
    <property type="entry name" value="PNPLA"/>
    <property type="match status" value="1"/>
</dbReference>
<feature type="compositionally biased region" description="Pro residues" evidence="15">
    <location>
        <begin position="1451"/>
        <end position="1463"/>
    </location>
</feature>
<dbReference type="PROSITE" id="PS51340">
    <property type="entry name" value="MOSC"/>
    <property type="match status" value="1"/>
</dbReference>
<comment type="similarity">
    <text evidence="6 14">Belongs to the SHMT family.</text>
</comment>
<dbReference type="InterPro" id="IPR016035">
    <property type="entry name" value="Acyl_Trfase/lysoPLipase"/>
</dbReference>
<comment type="catalytic activity">
    <reaction evidence="1 14">
        <text>(6R)-5,10-methylene-5,6,7,8-tetrahydrofolate + glycine + H2O = (6S)-5,6,7,8-tetrahydrofolate + L-serine</text>
        <dbReference type="Rhea" id="RHEA:15481"/>
        <dbReference type="ChEBI" id="CHEBI:15377"/>
        <dbReference type="ChEBI" id="CHEBI:15636"/>
        <dbReference type="ChEBI" id="CHEBI:33384"/>
        <dbReference type="ChEBI" id="CHEBI:57305"/>
        <dbReference type="ChEBI" id="CHEBI:57453"/>
        <dbReference type="EC" id="2.1.2.1"/>
    </reaction>
</comment>
<evidence type="ECO:0000256" key="7">
    <source>
        <dbReference type="ARBA" id="ARBA00022563"/>
    </source>
</evidence>
<dbReference type="PANTHER" id="PTHR11680">
    <property type="entry name" value="SERINE HYDROXYMETHYLTRANSFERASE"/>
    <property type="match status" value="1"/>
</dbReference>
<keyword evidence="8 14" id="KW-0808">Transferase</keyword>
<dbReference type="EC" id="2.1.2.1" evidence="14"/>
<dbReference type="Gene3D" id="3.40.640.10">
    <property type="entry name" value="Type I PLP-dependent aspartate aminotransferase-like (Major domain)"/>
    <property type="match status" value="1"/>
</dbReference>
<feature type="compositionally biased region" description="Polar residues" evidence="15">
    <location>
        <begin position="1353"/>
        <end position="1368"/>
    </location>
</feature>
<reference evidence="18" key="1">
    <citation type="submission" date="2019-04" db="EMBL/GenBank/DDBJ databases">
        <title>Friends and foes A comparative genomics studyof 23 Aspergillus species from section Flavi.</title>
        <authorList>
            <consortium name="DOE Joint Genome Institute"/>
            <person name="Kjaerbolling I."/>
            <person name="Vesth T."/>
            <person name="Frisvad J.C."/>
            <person name="Nybo J.L."/>
            <person name="Theobald S."/>
            <person name="Kildgaard S."/>
            <person name="Isbrandt T."/>
            <person name="Kuo A."/>
            <person name="Sato A."/>
            <person name="Lyhne E.K."/>
            <person name="Kogle M.E."/>
            <person name="Wiebenga A."/>
            <person name="Kun R.S."/>
            <person name="Lubbers R.J."/>
            <person name="Makela M.R."/>
            <person name="Barry K."/>
            <person name="Chovatia M."/>
            <person name="Clum A."/>
            <person name="Daum C."/>
            <person name="Haridas S."/>
            <person name="He G."/>
            <person name="LaButti K."/>
            <person name="Lipzen A."/>
            <person name="Mondo S."/>
            <person name="Riley R."/>
            <person name="Salamov A."/>
            <person name="Simmons B.A."/>
            <person name="Magnuson J.K."/>
            <person name="Henrissat B."/>
            <person name="Mortensen U.H."/>
            <person name="Larsen T.O."/>
            <person name="Devries R.P."/>
            <person name="Grigoriev I.V."/>
            <person name="Machida M."/>
            <person name="Baker S.E."/>
            <person name="Andersen M.R."/>
        </authorList>
    </citation>
    <scope>NUCLEOTIDE SEQUENCE [LARGE SCALE GENOMIC DNA]</scope>
    <source>
        <strain evidence="18">IBT 14317</strain>
    </source>
</reference>
<dbReference type="NCBIfam" id="NF000586">
    <property type="entry name" value="PRK00011.1"/>
    <property type="match status" value="1"/>
</dbReference>
<dbReference type="Proteomes" id="UP000326877">
    <property type="component" value="Unassembled WGS sequence"/>
</dbReference>
<dbReference type="CDD" id="cd07216">
    <property type="entry name" value="Pat17_PNPLA8_PNPLA9_like3"/>
    <property type="match status" value="1"/>
</dbReference>
<keyword evidence="11" id="KW-0443">Lipid metabolism</keyword>
<dbReference type="InterPro" id="IPR019798">
    <property type="entry name" value="Ser_HO-MeTrfase_PLP_BS"/>
</dbReference>
<dbReference type="SUPFAM" id="SSF50800">
    <property type="entry name" value="PK beta-barrel domain-like"/>
    <property type="match status" value="1"/>
</dbReference>
<feature type="region of interest" description="Disordered" evidence="15">
    <location>
        <begin position="1076"/>
        <end position="1103"/>
    </location>
</feature>
<evidence type="ECO:0000259" key="16">
    <source>
        <dbReference type="PROSITE" id="PS51340"/>
    </source>
</evidence>
<evidence type="ECO:0000256" key="11">
    <source>
        <dbReference type="ARBA" id="ARBA00023098"/>
    </source>
</evidence>
<keyword evidence="10" id="KW-0809">Transit peptide</keyword>
<evidence type="ECO:0000256" key="4">
    <source>
        <dbReference type="ARBA" id="ARBA00004173"/>
    </source>
</evidence>
<organism evidence="18">
    <name type="scientific">Petromyces alliaceus</name>
    <name type="common">Aspergillus alliaceus</name>
    <dbReference type="NCBI Taxonomy" id="209559"/>
    <lineage>
        <taxon>Eukaryota</taxon>
        <taxon>Fungi</taxon>
        <taxon>Dikarya</taxon>
        <taxon>Ascomycota</taxon>
        <taxon>Pezizomycotina</taxon>
        <taxon>Eurotiomycetes</taxon>
        <taxon>Eurotiomycetidae</taxon>
        <taxon>Eurotiales</taxon>
        <taxon>Aspergillaceae</taxon>
        <taxon>Aspergillus</taxon>
        <taxon>Aspergillus subgen. Circumdati</taxon>
    </lineage>
</organism>
<dbReference type="HAMAP" id="MF_00051">
    <property type="entry name" value="SHMT"/>
    <property type="match status" value="1"/>
</dbReference>
<dbReference type="SUPFAM" id="SSF141673">
    <property type="entry name" value="MOSC N-terminal domain-like"/>
    <property type="match status" value="1"/>
</dbReference>
<evidence type="ECO:0000256" key="1">
    <source>
        <dbReference type="ARBA" id="ARBA00001528"/>
    </source>
</evidence>
<keyword evidence="9 14" id="KW-0663">Pyridoxal phosphate</keyword>
<comment type="subcellular location">
    <subcellularLocation>
        <location evidence="4">Mitochondrion</location>
    </subcellularLocation>
</comment>
<dbReference type="InterPro" id="IPR005303">
    <property type="entry name" value="MOCOS_middle"/>
</dbReference>
<evidence type="ECO:0000313" key="18">
    <source>
        <dbReference type="EMBL" id="KAE8385842.1"/>
    </source>
</evidence>
<dbReference type="InterPro" id="IPR015422">
    <property type="entry name" value="PyrdxlP-dep_Trfase_small"/>
</dbReference>
<accession>A0A5N7BVH2</accession>
<dbReference type="SUPFAM" id="SSF53383">
    <property type="entry name" value="PLP-dependent transferases"/>
    <property type="match status" value="1"/>
</dbReference>
<dbReference type="SUPFAM" id="SSF52151">
    <property type="entry name" value="FabD/lysophospholipase-like"/>
    <property type="match status" value="1"/>
</dbReference>
<evidence type="ECO:0000256" key="15">
    <source>
        <dbReference type="SAM" id="MobiDB-lite"/>
    </source>
</evidence>
<keyword evidence="12" id="KW-0496">Mitochondrion</keyword>
<evidence type="ECO:0000256" key="10">
    <source>
        <dbReference type="ARBA" id="ARBA00022946"/>
    </source>
</evidence>
<feature type="compositionally biased region" description="Basic residues" evidence="15">
    <location>
        <begin position="1503"/>
        <end position="1512"/>
    </location>
</feature>
<dbReference type="GO" id="GO:0046486">
    <property type="term" value="P:glycerolipid metabolic process"/>
    <property type="evidence" value="ECO:0007669"/>
    <property type="project" value="UniProtKB-ARBA"/>
</dbReference>
<dbReference type="GO" id="GO:0035999">
    <property type="term" value="P:tetrahydrofolate interconversion"/>
    <property type="evidence" value="ECO:0007669"/>
    <property type="project" value="UniProtKB-UniPathway"/>
</dbReference>
<dbReference type="Pfam" id="PF01734">
    <property type="entry name" value="Patatin"/>
    <property type="match status" value="1"/>
</dbReference>
<dbReference type="InterPro" id="IPR039429">
    <property type="entry name" value="SHMT-like_dom"/>
</dbReference>
<dbReference type="EMBL" id="ML735324">
    <property type="protein sequence ID" value="KAE8385842.1"/>
    <property type="molecule type" value="Genomic_DNA"/>
</dbReference>
<keyword evidence="7 14" id="KW-0554">One-carbon metabolism</keyword>
<evidence type="ECO:0000259" key="17">
    <source>
        <dbReference type="PROSITE" id="PS51635"/>
    </source>
</evidence>
<dbReference type="PROSITE" id="PS00096">
    <property type="entry name" value="SHMT"/>
    <property type="match status" value="1"/>
</dbReference>
<gene>
    <name evidence="18" type="ORF">BDV23DRAFT_175910</name>
</gene>
<evidence type="ECO:0000256" key="3">
    <source>
        <dbReference type="ARBA" id="ARBA00002224"/>
    </source>
</evidence>
<dbReference type="Pfam" id="PF03473">
    <property type="entry name" value="MOSC"/>
    <property type="match status" value="1"/>
</dbReference>
<evidence type="ECO:0000256" key="9">
    <source>
        <dbReference type="ARBA" id="ARBA00022898"/>
    </source>
</evidence>
<feature type="domain" description="MOSC" evidence="16">
    <location>
        <begin position="729"/>
        <end position="887"/>
    </location>
</feature>
<name>A0A5N7BVH2_PETAA</name>
<comment type="cofactor">
    <cofactor evidence="2 14">
        <name>pyridoxal 5'-phosphate</name>
        <dbReference type="ChEBI" id="CHEBI:597326"/>
    </cofactor>
</comment>
<feature type="region of interest" description="Disordered" evidence="15">
    <location>
        <begin position="1349"/>
        <end position="1512"/>
    </location>
</feature>
<dbReference type="PANTHER" id="PTHR11680:SF57">
    <property type="entry name" value="SERINE HYDROXYMETHYLTRANSFERASE, MITOCHONDRIAL"/>
    <property type="match status" value="1"/>
</dbReference>
<dbReference type="OrthoDB" id="630895at2759"/>
<evidence type="ECO:0000256" key="5">
    <source>
        <dbReference type="ARBA" id="ARBA00004777"/>
    </source>
</evidence>
<proteinExistence type="inferred from homology"/>
<dbReference type="InterPro" id="IPR005302">
    <property type="entry name" value="MoCF_Sase_C"/>
</dbReference>
<feature type="compositionally biased region" description="Low complexity" evidence="15">
    <location>
        <begin position="1422"/>
        <end position="1440"/>
    </location>
</feature>
<evidence type="ECO:0000256" key="8">
    <source>
        <dbReference type="ARBA" id="ARBA00022679"/>
    </source>
</evidence>
<evidence type="ECO:0000256" key="12">
    <source>
        <dbReference type="ARBA" id="ARBA00023128"/>
    </source>
</evidence>
<dbReference type="GO" id="GO:0005739">
    <property type="term" value="C:mitochondrion"/>
    <property type="evidence" value="ECO:0007669"/>
    <property type="project" value="UniProtKB-SubCell"/>
</dbReference>
<comment type="pathway">
    <text evidence="5 14">One-carbon metabolism; tetrahydrofolate interconversion.</text>
</comment>
<dbReference type="GO" id="GO:0004372">
    <property type="term" value="F:glycine hydroxymethyltransferase activity"/>
    <property type="evidence" value="ECO:0007669"/>
    <property type="project" value="UniProtKB-EC"/>
</dbReference>